<comment type="subcellular location">
    <subcellularLocation>
        <location evidence="1">Membrane</location>
        <topology evidence="1">Single-pass membrane protein</topology>
    </subcellularLocation>
</comment>
<feature type="compositionally biased region" description="Basic residues" evidence="8">
    <location>
        <begin position="1"/>
        <end position="10"/>
    </location>
</feature>
<keyword evidence="4" id="KW-0808">Transferase</keyword>
<keyword evidence="5 9" id="KW-0812">Transmembrane</keyword>
<evidence type="ECO:0000256" key="1">
    <source>
        <dbReference type="ARBA" id="ARBA00004167"/>
    </source>
</evidence>
<keyword evidence="3" id="KW-0328">Glycosyltransferase</keyword>
<evidence type="ECO:0000313" key="11">
    <source>
        <dbReference type="Proteomes" id="UP001295423"/>
    </source>
</evidence>
<gene>
    <name evidence="10" type="ORF">CYCCA115_LOCUS11263</name>
</gene>
<dbReference type="Proteomes" id="UP001295423">
    <property type="component" value="Unassembled WGS sequence"/>
</dbReference>
<evidence type="ECO:0000256" key="6">
    <source>
        <dbReference type="ARBA" id="ARBA00022989"/>
    </source>
</evidence>
<dbReference type="PANTHER" id="PTHR21461">
    <property type="entry name" value="GLYCOSYLTRANSFERASE FAMILY 92 PROTEIN"/>
    <property type="match status" value="1"/>
</dbReference>
<dbReference type="GO" id="GO:0016757">
    <property type="term" value="F:glycosyltransferase activity"/>
    <property type="evidence" value="ECO:0007669"/>
    <property type="project" value="UniProtKB-KW"/>
</dbReference>
<dbReference type="EMBL" id="CAKOGP040001736">
    <property type="protein sequence ID" value="CAJ1947697.1"/>
    <property type="molecule type" value="Genomic_DNA"/>
</dbReference>
<proteinExistence type="inferred from homology"/>
<evidence type="ECO:0000256" key="7">
    <source>
        <dbReference type="ARBA" id="ARBA00023136"/>
    </source>
</evidence>
<accession>A0AAD2FNS7</accession>
<name>A0AAD2FNS7_9STRA</name>
<feature type="region of interest" description="Disordered" evidence="8">
    <location>
        <begin position="1"/>
        <end position="22"/>
    </location>
</feature>
<evidence type="ECO:0000256" key="4">
    <source>
        <dbReference type="ARBA" id="ARBA00022679"/>
    </source>
</evidence>
<evidence type="ECO:0000256" key="9">
    <source>
        <dbReference type="SAM" id="Phobius"/>
    </source>
</evidence>
<organism evidence="10 11">
    <name type="scientific">Cylindrotheca closterium</name>
    <dbReference type="NCBI Taxonomy" id="2856"/>
    <lineage>
        <taxon>Eukaryota</taxon>
        <taxon>Sar</taxon>
        <taxon>Stramenopiles</taxon>
        <taxon>Ochrophyta</taxon>
        <taxon>Bacillariophyta</taxon>
        <taxon>Bacillariophyceae</taxon>
        <taxon>Bacillariophycidae</taxon>
        <taxon>Bacillariales</taxon>
        <taxon>Bacillariaceae</taxon>
        <taxon>Cylindrotheca</taxon>
    </lineage>
</organism>
<keyword evidence="7 9" id="KW-0472">Membrane</keyword>
<feature type="region of interest" description="Disordered" evidence="8">
    <location>
        <begin position="93"/>
        <end position="119"/>
    </location>
</feature>
<dbReference type="InterPro" id="IPR008166">
    <property type="entry name" value="Glyco_transf_92"/>
</dbReference>
<comment type="caution">
    <text evidence="10">The sequence shown here is derived from an EMBL/GenBank/DDBJ whole genome shotgun (WGS) entry which is preliminary data.</text>
</comment>
<sequence length="843" mass="96544">MPLPRQKRPRQTVSWSSLSSSSLPNNPLLYQKKKKVIKNREVQAFIFVIFSLAVFPLLFLHQSLLPSDSKHHHNHSNKNETKIQNSLNDYYKQRQEHRDEQHHDWKPKPAPSTIGSHNENNDKVLMAYLEPVDTITMLSASGDGGGDDSSDKPRFIRQTSAKRLTTVVFPRPKASDNGSPKKDPSDVCSSLMQDFPIDEFPMEDPYLPWIHDYFPSANGKHIQFVAQNRRRCQTGKGKEQVMKFWEPQVALFQSIPVTVVIKGNGDGSTNNNNNKNDPPTYTQDDQFFLSSNMESATHKATRFQCHFHTTANGATAAAAAATASVITFSEHNFDYEFVNWRKGRKTMLNRQQAGKDLGSYWLSQLLFRCPVPSELQPLLADGNSEPRVYLDLIPIRTPVRTRELLLTTNSTGPGNVLNRIPMLDLKKAFGDKHLLPRIQDAGRWANLPLCPRETTGSAISTPFEQQQQKHQLVACTWTASSYTRRGDTFTISDSGMRLEEWIRFHLQVGFDHLYIYDNSDGNSTDLLDVTNKFGKDSVTYHRWPCRVCNNNRPAHKNPGERSSQYAAEASCRERYGDSTEWMSFIDTDEYLVPMQRNEQGDYHWKPVLEEMDTNGISIMKFLSSRGLPRVDLMEIMEDQSSCVDPNDVTGENKDKTEPCIAISPNKTTYLQVYNCDYIRPPKPERFQRAMKQIYRPSHVLSHFVHYSTVTADLAETYSDFVEKKKDRGDSTNDQDEFILREKDPRFKVQSKEVFVNELTQGALIHARSILPHETRRRSAECFAHSKFKCMLGYLCDDSVDFSDEKHKENDFTNPDGSYCNCWRNPVVDDVLGPVLLKRLQLDN</sequence>
<dbReference type="AlphaFoldDB" id="A0AAD2FNS7"/>
<dbReference type="GO" id="GO:0016020">
    <property type="term" value="C:membrane"/>
    <property type="evidence" value="ECO:0007669"/>
    <property type="project" value="UniProtKB-SubCell"/>
</dbReference>
<evidence type="ECO:0000256" key="3">
    <source>
        <dbReference type="ARBA" id="ARBA00022676"/>
    </source>
</evidence>
<keyword evidence="11" id="KW-1185">Reference proteome</keyword>
<evidence type="ECO:0000256" key="5">
    <source>
        <dbReference type="ARBA" id="ARBA00022692"/>
    </source>
</evidence>
<feature type="compositionally biased region" description="Low complexity" evidence="8">
    <location>
        <begin position="267"/>
        <end position="280"/>
    </location>
</feature>
<evidence type="ECO:0008006" key="12">
    <source>
        <dbReference type="Google" id="ProtNLM"/>
    </source>
</evidence>
<dbReference type="GO" id="GO:0005737">
    <property type="term" value="C:cytoplasm"/>
    <property type="evidence" value="ECO:0007669"/>
    <property type="project" value="TreeGrafter"/>
</dbReference>
<keyword evidence="6 9" id="KW-1133">Transmembrane helix</keyword>
<evidence type="ECO:0000256" key="8">
    <source>
        <dbReference type="SAM" id="MobiDB-lite"/>
    </source>
</evidence>
<feature type="region of interest" description="Disordered" evidence="8">
    <location>
        <begin position="263"/>
        <end position="283"/>
    </location>
</feature>
<feature type="transmembrane region" description="Helical" evidence="9">
    <location>
        <begin position="42"/>
        <end position="60"/>
    </location>
</feature>
<evidence type="ECO:0000313" key="10">
    <source>
        <dbReference type="EMBL" id="CAJ1947697.1"/>
    </source>
</evidence>
<comment type="similarity">
    <text evidence="2">Belongs to the glycosyltransferase 92 family.</text>
</comment>
<feature type="compositionally biased region" description="Basic and acidic residues" evidence="8">
    <location>
        <begin position="93"/>
        <end position="107"/>
    </location>
</feature>
<protein>
    <recommendedName>
        <fullName evidence="12">Glycosyltransferase family 92 protein</fullName>
    </recommendedName>
</protein>
<dbReference type="Pfam" id="PF01697">
    <property type="entry name" value="Glyco_transf_92"/>
    <property type="match status" value="1"/>
</dbReference>
<dbReference type="PANTHER" id="PTHR21461:SF69">
    <property type="entry name" value="GLYCOSYLTRANSFERASE FAMILY 92 PROTEIN"/>
    <property type="match status" value="1"/>
</dbReference>
<evidence type="ECO:0000256" key="2">
    <source>
        <dbReference type="ARBA" id="ARBA00007647"/>
    </source>
</evidence>
<reference evidence="10" key="1">
    <citation type="submission" date="2023-08" db="EMBL/GenBank/DDBJ databases">
        <authorList>
            <person name="Audoor S."/>
            <person name="Bilcke G."/>
        </authorList>
    </citation>
    <scope>NUCLEOTIDE SEQUENCE</scope>
</reference>